<evidence type="ECO:0000313" key="1">
    <source>
        <dbReference type="EMBL" id="MCJ2189101.1"/>
    </source>
</evidence>
<reference evidence="1 2" key="1">
    <citation type="submission" date="2022-04" db="EMBL/GenBank/DDBJ databases">
        <title>Identification of a novel bacterium isolated from mangrove sediments.</title>
        <authorList>
            <person name="Pan X."/>
        </authorList>
    </citation>
    <scope>NUCLEOTIDE SEQUENCE [LARGE SCALE GENOMIC DNA]</scope>
    <source>
        <strain evidence="1 2">B2638</strain>
    </source>
</reference>
<sequence length="365" mass="38128">MSNLESSNVLRVGAGQQGQLLNTAQPVVAPDLSAPLINEPAQANPPADLDLGPLRHLAGTWVNKNIGSSGRGGPADPFSYNLMTLPQLATADPSDPGEAPFGYILKNMTYYEEITFSAIHGSAANRGGDGSQVVNGLTYEQRVYISDGPAKDTLVHFENGVWGFLVPMAQVLGPYGDGNGPAIGTKTFGSAPPPLANNIFKQISVPHGNSVLACGNVPVDGNNVPVPVAGAPTIGLPRQVLPTGIGTSPYSTQSVQNPVPDYAQNPNMPLMEALSAGPVKQYIEIGVDSTLGGGSVGNIGFEQQRAEVTEYYATYWLEDTTGSGAFDQLQYSQTMLLKIPVTPAGASGPTTIVFPHITTNTLTRA</sequence>
<comment type="caution">
    <text evidence="1">The sequence shown here is derived from an EMBL/GenBank/DDBJ whole genome shotgun (WGS) entry which is preliminary data.</text>
</comment>
<evidence type="ECO:0000313" key="2">
    <source>
        <dbReference type="Proteomes" id="UP001202281"/>
    </source>
</evidence>
<dbReference type="EMBL" id="JALHLG010000063">
    <property type="protein sequence ID" value="MCJ2189101.1"/>
    <property type="molecule type" value="Genomic_DNA"/>
</dbReference>
<keyword evidence="2" id="KW-1185">Reference proteome</keyword>
<dbReference type="RefSeq" id="WP_243924295.1">
    <property type="nucleotide sequence ID" value="NZ_JALHLG010000063.1"/>
</dbReference>
<dbReference type="InterPro" id="IPR047975">
    <property type="entry name" value="Heme_bind_FMP"/>
</dbReference>
<dbReference type="Proteomes" id="UP001202281">
    <property type="component" value="Unassembled WGS sequence"/>
</dbReference>
<accession>A0ABT0BVM5</accession>
<organism evidence="1 2">
    <name type="scientific">Novosphingobium beihaiensis</name>
    <dbReference type="NCBI Taxonomy" id="2930389"/>
    <lineage>
        <taxon>Bacteria</taxon>
        <taxon>Pseudomonadati</taxon>
        <taxon>Pseudomonadota</taxon>
        <taxon>Alphaproteobacteria</taxon>
        <taxon>Sphingomonadales</taxon>
        <taxon>Sphingomonadaceae</taxon>
        <taxon>Novosphingobium</taxon>
    </lineage>
</organism>
<name>A0ABT0BVM5_9SPHN</name>
<proteinExistence type="predicted"/>
<dbReference type="NCBIfam" id="NF040572">
    <property type="entry name" value="heme_bind_FMP"/>
    <property type="match status" value="1"/>
</dbReference>
<gene>
    <name evidence="1" type="ORF">MTR66_20100</name>
</gene>
<protein>
    <submittedName>
        <fullName evidence="1">FABP family protein</fullName>
    </submittedName>
</protein>